<protein>
    <recommendedName>
        <fullName evidence="3">[Citrate [pro-3S]-lyase] ligase</fullName>
        <ecNumber evidence="3">6.2.1.22</ecNumber>
    </recommendedName>
</protein>
<dbReference type="SUPFAM" id="SSF55729">
    <property type="entry name" value="Acyl-CoA N-acyltransferases (Nat)"/>
    <property type="match status" value="1"/>
</dbReference>
<evidence type="ECO:0000256" key="2">
    <source>
        <dbReference type="ARBA" id="ARBA00022840"/>
    </source>
</evidence>
<dbReference type="PATRIC" id="fig|1209989.3.peg.2822"/>
<dbReference type="RefSeq" id="WP_013779322.1">
    <property type="nucleotide sequence ID" value="NC_015519.1"/>
</dbReference>
<dbReference type="STRING" id="1209989.TepRe1_2284"/>
<dbReference type="InterPro" id="IPR013166">
    <property type="entry name" value="Citrate_lyase_ligase_C"/>
</dbReference>
<dbReference type="InterPro" id="IPR000182">
    <property type="entry name" value="GNAT_dom"/>
</dbReference>
<keyword evidence="2 3" id="KW-0067">ATP-binding</keyword>
<dbReference type="PANTHER" id="PTHR40599">
    <property type="entry name" value="[CITRATE [PRO-3S]-LYASE] LIGASE"/>
    <property type="match status" value="1"/>
</dbReference>
<dbReference type="EC" id="6.2.1.22" evidence="3"/>
<keyword evidence="3 5" id="KW-0436">Ligase</keyword>
<dbReference type="HOGENOM" id="CLU_063190_0_0_9"/>
<evidence type="ECO:0000256" key="3">
    <source>
        <dbReference type="PIRNR" id="PIRNR005751"/>
    </source>
</evidence>
<dbReference type="Pfam" id="PF08218">
    <property type="entry name" value="Citrate_ly_lig"/>
    <property type="match status" value="1"/>
</dbReference>
<dbReference type="InterPro" id="IPR005216">
    <property type="entry name" value="Citrate_lyase_ligase"/>
</dbReference>
<dbReference type="AlphaFoldDB" id="F4LSL3"/>
<dbReference type="SMART" id="SM00764">
    <property type="entry name" value="Citrate_ly_lig"/>
    <property type="match status" value="1"/>
</dbReference>
<accession>L0S627</accession>
<comment type="function">
    <text evidence="3">Acetylation of prosthetic group (2-(5''-phosphoribosyl)-3'-dephosphocoenzyme-A) of the gamma subunit of citrate lyase.</text>
</comment>
<evidence type="ECO:0000313" key="5">
    <source>
        <dbReference type="EMBL" id="CCP27303.1"/>
    </source>
</evidence>
<name>F4LSL3_TEPAE</name>
<keyword evidence="1 3" id="KW-0547">Nucleotide-binding</keyword>
<evidence type="ECO:0000259" key="4">
    <source>
        <dbReference type="PROSITE" id="PS51186"/>
    </source>
</evidence>
<dbReference type="PROSITE" id="PS51186">
    <property type="entry name" value="GNAT"/>
    <property type="match status" value="1"/>
</dbReference>
<dbReference type="PIRSF" id="PIRSF005751">
    <property type="entry name" value="Acet_citr_lig"/>
    <property type="match status" value="1"/>
</dbReference>
<comment type="catalytic activity">
    <reaction evidence="3">
        <text>holo-[citrate lyase ACP] + acetate + ATP = acetyl-[citrate lyase ACP] + AMP + diphosphate</text>
        <dbReference type="Rhea" id="RHEA:23788"/>
        <dbReference type="Rhea" id="RHEA-COMP:10158"/>
        <dbReference type="Rhea" id="RHEA-COMP:13710"/>
        <dbReference type="ChEBI" id="CHEBI:30089"/>
        <dbReference type="ChEBI" id="CHEBI:30616"/>
        <dbReference type="ChEBI" id="CHEBI:33019"/>
        <dbReference type="ChEBI" id="CHEBI:82683"/>
        <dbReference type="ChEBI" id="CHEBI:137976"/>
        <dbReference type="ChEBI" id="CHEBI:456215"/>
        <dbReference type="EC" id="6.2.1.22"/>
    </reaction>
</comment>
<dbReference type="KEGG" id="tep:TepRe1_2284"/>
<evidence type="ECO:0000256" key="1">
    <source>
        <dbReference type="ARBA" id="ARBA00022741"/>
    </source>
</evidence>
<dbReference type="KEGG" id="tae:TepiRe1_2454"/>
<dbReference type="eggNOG" id="COG3053">
    <property type="taxonomic scope" value="Bacteria"/>
</dbReference>
<evidence type="ECO:0000313" key="6">
    <source>
        <dbReference type="Proteomes" id="UP000010802"/>
    </source>
</evidence>
<keyword evidence="5" id="KW-0456">Lyase</keyword>
<dbReference type="Gene3D" id="3.40.50.620">
    <property type="entry name" value="HUPs"/>
    <property type="match status" value="1"/>
</dbReference>
<proteinExistence type="predicted"/>
<feature type="domain" description="N-acetyltransferase" evidence="4">
    <location>
        <begin position="1"/>
        <end position="120"/>
    </location>
</feature>
<dbReference type="EMBL" id="HF563609">
    <property type="protein sequence ID" value="CCP27303.1"/>
    <property type="molecule type" value="Genomic_DNA"/>
</dbReference>
<dbReference type="SUPFAM" id="SSF52374">
    <property type="entry name" value="Nucleotidylyl transferase"/>
    <property type="match status" value="1"/>
</dbReference>
<dbReference type="OrthoDB" id="9779753at2"/>
<dbReference type="GO" id="GO:0016747">
    <property type="term" value="F:acyltransferase activity, transferring groups other than amino-acyl groups"/>
    <property type="evidence" value="ECO:0007669"/>
    <property type="project" value="InterPro"/>
</dbReference>
<dbReference type="GO" id="GO:0008771">
    <property type="term" value="F:[citrate (pro-3S)-lyase] ligase activity"/>
    <property type="evidence" value="ECO:0007669"/>
    <property type="project" value="UniProtKB-EC"/>
</dbReference>
<sequence length="343" mass="38284">MFIERRLSDISQAEELIKKCGLTINYNVDYTVGIFYNDELVATGSLSGDMIQMLAVSPDYQGENLSAIVITHLIKYALEMKKSNLYLFTKPENVSIFESLGFNVVAVAKPYAAFMEWGRPGIAEYCLHIKSLAGKIDKDDDISAIVMNCNPFTLGHLYLIETASAQSDKVFVLLVQEDLSVFPFDVRYKLVIEGTKHLPNVKVIPGGRYVISYLTFPSYFTKDTKLAYAQSAIDVEIFLKHIVPTLTIKRRYIGTEPFSPVTEICNKTIKERLIPAGIEVVEVPRLEKGGSAVSASHVRQLLSQGNITTVKELVPATTYNYLISEDALPIINKLKGNNKKGHF</sequence>
<dbReference type="NCBIfam" id="TIGR00124">
    <property type="entry name" value="cit_ly_ligase"/>
    <property type="match status" value="1"/>
</dbReference>
<organism evidence="5 6">
    <name type="scientific">Tepidanaerobacter acetatoxydans (strain DSM 21804 / JCM 16047 / Re1)</name>
    <dbReference type="NCBI Taxonomy" id="1209989"/>
    <lineage>
        <taxon>Bacteria</taxon>
        <taxon>Bacillati</taxon>
        <taxon>Bacillota</taxon>
        <taxon>Clostridia</taxon>
        <taxon>Thermosediminibacterales</taxon>
        <taxon>Tepidanaerobacteraceae</taxon>
        <taxon>Tepidanaerobacter</taxon>
    </lineage>
</organism>
<dbReference type="Proteomes" id="UP000010802">
    <property type="component" value="Chromosome"/>
</dbReference>
<reference evidence="6" key="1">
    <citation type="journal article" date="2013" name="Genome Announc.">
        <title>First genome sequence of a syntrophic acetate-oxidizing bacterium, Tepidanaerobacter acetatoxydans strain Re1.</title>
        <authorList>
            <person name="Manzoor S."/>
            <person name="Bongcam-Rudloff E."/>
            <person name="Schnurer A."/>
            <person name="Muller B."/>
        </authorList>
    </citation>
    <scope>NUCLEOTIDE SEQUENCE [LARGE SCALE GENOMIC DNA]</scope>
    <source>
        <strain evidence="6">Re1</strain>
    </source>
</reference>
<dbReference type="InterPro" id="IPR014729">
    <property type="entry name" value="Rossmann-like_a/b/a_fold"/>
</dbReference>
<dbReference type="Gene3D" id="3.40.630.30">
    <property type="match status" value="1"/>
</dbReference>
<accession>F4LSL3</accession>
<dbReference type="Pfam" id="PF00583">
    <property type="entry name" value="Acetyltransf_1"/>
    <property type="match status" value="1"/>
</dbReference>
<dbReference type="PANTHER" id="PTHR40599:SF1">
    <property type="entry name" value="[CITRATE [PRO-3S]-LYASE] LIGASE"/>
    <property type="match status" value="1"/>
</dbReference>
<dbReference type="InterPro" id="IPR016181">
    <property type="entry name" value="Acyl_CoA_acyltransferase"/>
</dbReference>
<dbReference type="GO" id="GO:0005524">
    <property type="term" value="F:ATP binding"/>
    <property type="evidence" value="ECO:0007669"/>
    <property type="project" value="UniProtKB-UniRule"/>
</dbReference>
<keyword evidence="6" id="KW-1185">Reference proteome</keyword>
<dbReference type="GO" id="GO:0016829">
    <property type="term" value="F:lyase activity"/>
    <property type="evidence" value="ECO:0007669"/>
    <property type="project" value="UniProtKB-KW"/>
</dbReference>
<gene>
    <name evidence="5" type="ordered locus">TEPIRE1_2454</name>
</gene>